<dbReference type="EMBL" id="SPPK01000004">
    <property type="protein sequence ID" value="TFU88722.1"/>
    <property type="molecule type" value="Genomic_DNA"/>
</dbReference>
<keyword evidence="3" id="KW-0804">Transcription</keyword>
<dbReference type="OrthoDB" id="1372329at2"/>
<evidence type="ECO:0000256" key="3">
    <source>
        <dbReference type="ARBA" id="ARBA00023163"/>
    </source>
</evidence>
<dbReference type="PANTHER" id="PTHR43280:SF32">
    <property type="entry name" value="TRANSCRIPTIONAL REGULATORY PROTEIN"/>
    <property type="match status" value="1"/>
</dbReference>
<name>A0A4Y9IK92_9BACT</name>
<evidence type="ECO:0000259" key="4">
    <source>
        <dbReference type="PROSITE" id="PS01124"/>
    </source>
</evidence>
<sequence>MNKENYAKISLDDFKDQTSNHGIKNFVISDDGANIDDYAFDLRYPQIMEGIAFAICVKGTGRIKINLREYKIEPCTIIVVLPNYILELIEQSEDLVVEFLLFSFDFISDIKLIIDIDIPKKIDQMACLKISEEETNDLLELHAFIVKRYKRTNFLYKEEIARSLLQTLIYEVLQLYQDKKIDHKVLTRKEKYLQSFISLLFEYHMKERSVRFYADRMFITPKYLSQIVKDASGIHIQQWIDDMVIMAIKALLKSSNMTILQISEEMNFPNSSFFGTYFKKRTGLTPLQYKKN</sequence>
<dbReference type="SMART" id="SM00342">
    <property type="entry name" value="HTH_ARAC"/>
    <property type="match status" value="1"/>
</dbReference>
<feature type="domain" description="HTH araC/xylS-type" evidence="4">
    <location>
        <begin position="194"/>
        <end position="292"/>
    </location>
</feature>
<comment type="caution">
    <text evidence="5">The sequence shown here is derived from an EMBL/GenBank/DDBJ whole genome shotgun (WGS) entry which is preliminary data.</text>
</comment>
<dbReference type="RefSeq" id="WP_135105989.1">
    <property type="nucleotide sequence ID" value="NZ_JADGKW010000004.1"/>
</dbReference>
<dbReference type="Gene3D" id="1.10.10.60">
    <property type="entry name" value="Homeodomain-like"/>
    <property type="match status" value="1"/>
</dbReference>
<dbReference type="InterPro" id="IPR009057">
    <property type="entry name" value="Homeodomain-like_sf"/>
</dbReference>
<accession>A0A4Y9IK92</accession>
<proteinExistence type="predicted"/>
<dbReference type="InterPro" id="IPR018060">
    <property type="entry name" value="HTH_AraC"/>
</dbReference>
<dbReference type="PANTHER" id="PTHR43280">
    <property type="entry name" value="ARAC-FAMILY TRANSCRIPTIONAL REGULATOR"/>
    <property type="match status" value="1"/>
</dbReference>
<protein>
    <submittedName>
        <fullName evidence="5">AraC family transcriptional regulator</fullName>
    </submittedName>
</protein>
<dbReference type="GO" id="GO:0003700">
    <property type="term" value="F:DNA-binding transcription factor activity"/>
    <property type="evidence" value="ECO:0007669"/>
    <property type="project" value="InterPro"/>
</dbReference>
<dbReference type="Proteomes" id="UP000298285">
    <property type="component" value="Unassembled WGS sequence"/>
</dbReference>
<evidence type="ECO:0000313" key="6">
    <source>
        <dbReference type="Proteomes" id="UP000298285"/>
    </source>
</evidence>
<dbReference type="AlphaFoldDB" id="A0A4Y9IK92"/>
<evidence type="ECO:0000256" key="2">
    <source>
        <dbReference type="ARBA" id="ARBA00023125"/>
    </source>
</evidence>
<dbReference type="PROSITE" id="PS01124">
    <property type="entry name" value="HTH_ARAC_FAMILY_2"/>
    <property type="match status" value="1"/>
</dbReference>
<gene>
    <name evidence="5" type="ORF">E4T88_12695</name>
</gene>
<keyword evidence="1" id="KW-0805">Transcription regulation</keyword>
<dbReference type="Pfam" id="PF12833">
    <property type="entry name" value="HTH_18"/>
    <property type="match status" value="1"/>
</dbReference>
<dbReference type="GO" id="GO:0043565">
    <property type="term" value="F:sequence-specific DNA binding"/>
    <property type="evidence" value="ECO:0007669"/>
    <property type="project" value="InterPro"/>
</dbReference>
<evidence type="ECO:0000313" key="5">
    <source>
        <dbReference type="EMBL" id="TFU88722.1"/>
    </source>
</evidence>
<evidence type="ECO:0000256" key="1">
    <source>
        <dbReference type="ARBA" id="ARBA00023015"/>
    </source>
</evidence>
<dbReference type="SUPFAM" id="SSF46689">
    <property type="entry name" value="Homeodomain-like"/>
    <property type="match status" value="1"/>
</dbReference>
<reference evidence="5 6" key="1">
    <citation type="submission" date="2019-03" db="EMBL/GenBank/DDBJ databases">
        <title>Diversity of the mouse oral microbiome.</title>
        <authorList>
            <person name="Joseph S."/>
            <person name="Aduse-Opoku J."/>
            <person name="Curtis M."/>
            <person name="Wade W."/>
            <person name="Hashim A."/>
        </authorList>
    </citation>
    <scope>NUCLEOTIDE SEQUENCE [LARGE SCALE GENOMIC DNA]</scope>
    <source>
        <strain evidence="5 6">P11</strain>
    </source>
</reference>
<organism evidence="5 6">
    <name type="scientific">Dysgonomonas mossii</name>
    <dbReference type="NCBI Taxonomy" id="163665"/>
    <lineage>
        <taxon>Bacteria</taxon>
        <taxon>Pseudomonadati</taxon>
        <taxon>Bacteroidota</taxon>
        <taxon>Bacteroidia</taxon>
        <taxon>Bacteroidales</taxon>
        <taxon>Dysgonomonadaceae</taxon>
        <taxon>Dysgonomonas</taxon>
    </lineage>
</organism>
<keyword evidence="2" id="KW-0238">DNA-binding</keyword>